<organism evidence="2 3">
    <name type="scientific">Adhaeretor mobilis</name>
    <dbReference type="NCBI Taxonomy" id="1930276"/>
    <lineage>
        <taxon>Bacteria</taxon>
        <taxon>Pseudomonadati</taxon>
        <taxon>Planctomycetota</taxon>
        <taxon>Planctomycetia</taxon>
        <taxon>Pirellulales</taxon>
        <taxon>Lacipirellulaceae</taxon>
        <taxon>Adhaeretor</taxon>
    </lineage>
</organism>
<name>A0A517MRG4_9BACT</name>
<dbReference type="Proteomes" id="UP000319852">
    <property type="component" value="Chromosome"/>
</dbReference>
<protein>
    <submittedName>
        <fullName evidence="2">Uncharacterized protein</fullName>
    </submittedName>
</protein>
<reference evidence="2 3" key="1">
    <citation type="submission" date="2019-02" db="EMBL/GenBank/DDBJ databases">
        <title>Deep-cultivation of Planctomycetes and their phenomic and genomic characterization uncovers novel biology.</title>
        <authorList>
            <person name="Wiegand S."/>
            <person name="Jogler M."/>
            <person name="Boedeker C."/>
            <person name="Pinto D."/>
            <person name="Vollmers J."/>
            <person name="Rivas-Marin E."/>
            <person name="Kohn T."/>
            <person name="Peeters S.H."/>
            <person name="Heuer A."/>
            <person name="Rast P."/>
            <person name="Oberbeckmann S."/>
            <person name="Bunk B."/>
            <person name="Jeske O."/>
            <person name="Meyerdierks A."/>
            <person name="Storesund J.E."/>
            <person name="Kallscheuer N."/>
            <person name="Luecker S."/>
            <person name="Lage O.M."/>
            <person name="Pohl T."/>
            <person name="Merkel B.J."/>
            <person name="Hornburger P."/>
            <person name="Mueller R.-W."/>
            <person name="Bruemmer F."/>
            <person name="Labrenz M."/>
            <person name="Spormann A.M."/>
            <person name="Op den Camp H."/>
            <person name="Overmann J."/>
            <person name="Amann R."/>
            <person name="Jetten M.S.M."/>
            <person name="Mascher T."/>
            <person name="Medema M.H."/>
            <person name="Devos D.P."/>
            <person name="Kaster A.-K."/>
            <person name="Ovreas L."/>
            <person name="Rohde M."/>
            <person name="Galperin M.Y."/>
            <person name="Jogler C."/>
        </authorList>
    </citation>
    <scope>NUCLEOTIDE SEQUENCE [LARGE SCALE GENOMIC DNA]</scope>
    <source>
        <strain evidence="2 3">HG15A2</strain>
    </source>
</reference>
<proteinExistence type="predicted"/>
<sequence>MSNNTIRAERDGKYYLRFLLMALGALGFGLWSLYDGMVTYPDQLKRDQMFVQLAKEEEETGESRKQEWEAFAAENGYDPAEKPDAEHLMNPGRIQGQFIMAGVCGLATLGLLAFVLRSRGRWIEGDGTSLNSSWGQSLKFADVFSIDKKKWKNKGIAKVHYKEDGRKKMFVIDDFKFKREPTGDILRQLEANIDKGLIVNGKPEGPKKPKAEEAPK</sequence>
<evidence type="ECO:0000313" key="2">
    <source>
        <dbReference type="EMBL" id="QDS97387.1"/>
    </source>
</evidence>
<gene>
    <name evidence="2" type="ORF">HG15A2_06480</name>
</gene>
<feature type="transmembrane region" description="Helical" evidence="1">
    <location>
        <begin position="98"/>
        <end position="116"/>
    </location>
</feature>
<dbReference type="AlphaFoldDB" id="A0A517MRG4"/>
<accession>A0A517MRG4</accession>
<dbReference type="RefSeq" id="WP_145057725.1">
    <property type="nucleotide sequence ID" value="NZ_CP036263.1"/>
</dbReference>
<keyword evidence="3" id="KW-1185">Reference proteome</keyword>
<evidence type="ECO:0000313" key="3">
    <source>
        <dbReference type="Proteomes" id="UP000319852"/>
    </source>
</evidence>
<keyword evidence="1" id="KW-0812">Transmembrane</keyword>
<dbReference type="KEGG" id="amob:HG15A2_06480"/>
<keyword evidence="1" id="KW-1133">Transmembrane helix</keyword>
<dbReference type="OrthoDB" id="285341at2"/>
<evidence type="ECO:0000256" key="1">
    <source>
        <dbReference type="SAM" id="Phobius"/>
    </source>
</evidence>
<feature type="transmembrane region" description="Helical" evidence="1">
    <location>
        <begin position="14"/>
        <end position="34"/>
    </location>
</feature>
<keyword evidence="1" id="KW-0472">Membrane</keyword>
<dbReference type="EMBL" id="CP036263">
    <property type="protein sequence ID" value="QDS97387.1"/>
    <property type="molecule type" value="Genomic_DNA"/>
</dbReference>